<dbReference type="OrthoDB" id="2745898at2759"/>
<sequence length="456" mass="50919">MQQHHDEPVLPLELLEHIIDTLAWELFEPASRAALYACTLVCKAFYNRASGHLISNIVLGTGSKLHDNADAHIILHRQLEGLSDLLDARPSLASRVKALTIETWFGGVSPVEDRDLLLDNPHIPIIFPKLVSLSSFSWINNDKIFPWSSFSFPILEAFSNLLRTPTLGSQTFECIESLPPSYLTRCTNLQRLRLVHVDPPEIEGIPQLHDSPPSQQNENEPTTKLHTMVNRNASELVSRILSDGSEASSMFSRLCVLRMWMRKEDEVRVAWAVMQSASESLEELDIQDMSHFGYPTLIPGPVDIGILKNLYKIKINCIIASGDGVIVPQGISGLLSPPTTPSRVQNIEVTINWIDCRIGTEEDRSAPPRWRVLDETLSRRSTFPDLKSVLLTLKLGYGWSSSPSQPDPPTRIVAVKNHLLQLAGRLLPVTSRIPTVKTNISVLLYNSPYASNSAFY</sequence>
<evidence type="ECO:0000313" key="2">
    <source>
        <dbReference type="Proteomes" id="UP000284706"/>
    </source>
</evidence>
<dbReference type="AlphaFoldDB" id="A0A409XYT8"/>
<dbReference type="InParanoid" id="A0A409XYT8"/>
<protein>
    <recommendedName>
        <fullName evidence="3">F-box domain-containing protein</fullName>
    </recommendedName>
</protein>
<name>A0A409XYT8_9AGAR</name>
<dbReference type="EMBL" id="NHYE01001404">
    <property type="protein sequence ID" value="PPQ95947.1"/>
    <property type="molecule type" value="Genomic_DNA"/>
</dbReference>
<dbReference type="Proteomes" id="UP000284706">
    <property type="component" value="Unassembled WGS sequence"/>
</dbReference>
<organism evidence="1 2">
    <name type="scientific">Gymnopilus dilepis</name>
    <dbReference type="NCBI Taxonomy" id="231916"/>
    <lineage>
        <taxon>Eukaryota</taxon>
        <taxon>Fungi</taxon>
        <taxon>Dikarya</taxon>
        <taxon>Basidiomycota</taxon>
        <taxon>Agaricomycotina</taxon>
        <taxon>Agaricomycetes</taxon>
        <taxon>Agaricomycetidae</taxon>
        <taxon>Agaricales</taxon>
        <taxon>Agaricineae</taxon>
        <taxon>Hymenogastraceae</taxon>
        <taxon>Gymnopilus</taxon>
    </lineage>
</organism>
<keyword evidence="2" id="KW-1185">Reference proteome</keyword>
<gene>
    <name evidence="1" type="ORF">CVT26_016113</name>
</gene>
<accession>A0A409XYT8</accession>
<reference evidence="1 2" key="1">
    <citation type="journal article" date="2018" name="Evol. Lett.">
        <title>Horizontal gene cluster transfer increased hallucinogenic mushroom diversity.</title>
        <authorList>
            <person name="Reynolds H.T."/>
            <person name="Vijayakumar V."/>
            <person name="Gluck-Thaler E."/>
            <person name="Korotkin H.B."/>
            <person name="Matheny P.B."/>
            <person name="Slot J.C."/>
        </authorList>
    </citation>
    <scope>NUCLEOTIDE SEQUENCE [LARGE SCALE GENOMIC DNA]</scope>
    <source>
        <strain evidence="1 2">SRW20</strain>
    </source>
</reference>
<proteinExistence type="predicted"/>
<evidence type="ECO:0000313" key="1">
    <source>
        <dbReference type="EMBL" id="PPQ95947.1"/>
    </source>
</evidence>
<evidence type="ECO:0008006" key="3">
    <source>
        <dbReference type="Google" id="ProtNLM"/>
    </source>
</evidence>
<comment type="caution">
    <text evidence="1">The sequence shown here is derived from an EMBL/GenBank/DDBJ whole genome shotgun (WGS) entry which is preliminary data.</text>
</comment>